<organism evidence="2">
    <name type="scientific">Lygus hesperus</name>
    <name type="common">Western plant bug</name>
    <dbReference type="NCBI Taxonomy" id="30085"/>
    <lineage>
        <taxon>Eukaryota</taxon>
        <taxon>Metazoa</taxon>
        <taxon>Ecdysozoa</taxon>
        <taxon>Arthropoda</taxon>
        <taxon>Hexapoda</taxon>
        <taxon>Insecta</taxon>
        <taxon>Pterygota</taxon>
        <taxon>Neoptera</taxon>
        <taxon>Paraneoptera</taxon>
        <taxon>Hemiptera</taxon>
        <taxon>Heteroptera</taxon>
        <taxon>Panheteroptera</taxon>
        <taxon>Cimicomorpha</taxon>
        <taxon>Miridae</taxon>
        <taxon>Mirini</taxon>
        <taxon>Lygus</taxon>
    </lineage>
</organism>
<dbReference type="EMBL" id="GDHC01010041">
    <property type="protein sequence ID" value="JAQ08588.1"/>
    <property type="molecule type" value="Transcribed_RNA"/>
</dbReference>
<dbReference type="InterPro" id="IPR000477">
    <property type="entry name" value="RT_dom"/>
</dbReference>
<keyword evidence="2" id="KW-0695">RNA-directed DNA polymerase</keyword>
<dbReference type="PANTHER" id="PTHR33332">
    <property type="entry name" value="REVERSE TRANSCRIPTASE DOMAIN-CONTAINING PROTEIN"/>
    <property type="match status" value="1"/>
</dbReference>
<evidence type="ECO:0000313" key="2">
    <source>
        <dbReference type="EMBL" id="JAQ08588.1"/>
    </source>
</evidence>
<gene>
    <name evidence="2" type="primary">ORF2_61</name>
    <name evidence="2" type="ORF">g.80863</name>
</gene>
<keyword evidence="2" id="KW-0548">Nucleotidyltransferase</keyword>
<sequence length="925" mass="105039">MHANVQGLRSKINEINLCLESRRDIGVFGVTEHWCESGEIQFFNPVGFCLRSSFERSLKKGGGSALFVRDDILSEPFREANDVSIESICEISAINVLNHNLVICCLYRPPATSNFEAFIGCVDRLLSILCRRNQMVVLMGDLNIHFESNDNLAYIANRKRFVDLLDGYGLHVTLTEITRKPTGNQPGNPSCLDVMFTNFDPYWYRPLVSDVSFSDHHAIELILFKSLPRPSLTSLWYRRSKPENLMSLRKQLYFASWFPVYQAKSLELASSAFLDIFFAHLDAACPWVEGRFRSAAPGLRVVFSKDMLDLRNKYQGFRDMAASTRNEDLNVIANDSRRSYRRALASFRREFYDEKIKTSSNKAKASWDVVNMELNRKTRAHILNGDLNAQEFSKAFSENFELYSAPEASDEFSSMLGCAPGLQCSFVLSSVTVEDVYSTMLSLKNTNGSDFFGLNTKMLKAVADTICEPLTYLINRCFSDGCFPSSLKISVISPIPKKGNTRACSDFRPISKLPLFVKIIESLVLKQLNEFLEKESIIHPQQFGFCKGKSTVTAAASLIIKALQALEDRQCASLRLYDLSKAFDLVPHNLLMLKMAHYGFGLTALSFFESFLRGWRQVVVFNGKLSSEVDLPCGVKQGSILGPCCFLLFINDLLHQSQEVGDLFLFADDITALVHAPNEAILEERIGAWENLIERWCSVNGLLLNGQKTQRLDLDLGRRLDGQVTFLGLEIDSRLSWNPHVQILSSKLSSCNFMLRRLALSVSRGVLRTVFFSCFMSRASYGILLWGNSSHARDIFILQKRAIRILLGLRWDESCRGWFKRENILTIPSMYVLECLKYAKNRMEFCSTGEDRHGYYTRTRRNIIIPTLRLQASVKGNPMAAGSRFLNHLPLSIRNLGAKQFMRHSRSILINAELYNVQDFFDLNF</sequence>
<proteinExistence type="predicted"/>
<keyword evidence="2" id="KW-0808">Transferase</keyword>
<name>A0A146LKU8_LYGHE</name>
<protein>
    <submittedName>
        <fullName evidence="2">Putative RNA-directed DNA polymerase from transposon X-element</fullName>
    </submittedName>
</protein>
<dbReference type="Pfam" id="PF00078">
    <property type="entry name" value="RVT_1"/>
    <property type="match status" value="1"/>
</dbReference>
<dbReference type="SUPFAM" id="SSF56219">
    <property type="entry name" value="DNase I-like"/>
    <property type="match status" value="1"/>
</dbReference>
<dbReference type="Gene3D" id="3.60.10.10">
    <property type="entry name" value="Endonuclease/exonuclease/phosphatase"/>
    <property type="match status" value="1"/>
</dbReference>
<dbReference type="AlphaFoldDB" id="A0A146LKU8"/>
<dbReference type="InterPro" id="IPR036691">
    <property type="entry name" value="Endo/exonu/phosph_ase_sf"/>
</dbReference>
<dbReference type="InterPro" id="IPR043502">
    <property type="entry name" value="DNA/RNA_pol_sf"/>
</dbReference>
<dbReference type="InterPro" id="IPR005135">
    <property type="entry name" value="Endo/exonuclease/phosphatase"/>
</dbReference>
<evidence type="ECO:0000259" key="1">
    <source>
        <dbReference type="PROSITE" id="PS50878"/>
    </source>
</evidence>
<dbReference type="GO" id="GO:0003964">
    <property type="term" value="F:RNA-directed DNA polymerase activity"/>
    <property type="evidence" value="ECO:0007669"/>
    <property type="project" value="UniProtKB-KW"/>
</dbReference>
<dbReference type="PROSITE" id="PS50878">
    <property type="entry name" value="RT_POL"/>
    <property type="match status" value="1"/>
</dbReference>
<feature type="domain" description="Reverse transcriptase" evidence="1">
    <location>
        <begin position="476"/>
        <end position="731"/>
    </location>
</feature>
<dbReference type="SUPFAM" id="SSF56672">
    <property type="entry name" value="DNA/RNA polymerases"/>
    <property type="match status" value="1"/>
</dbReference>
<reference evidence="2" key="1">
    <citation type="journal article" date="2016" name="Gigascience">
        <title>De novo construction of an expanded transcriptome assembly for the western tarnished plant bug, Lygus hesperus.</title>
        <authorList>
            <person name="Tassone E.E."/>
            <person name="Geib S.M."/>
            <person name="Hall B."/>
            <person name="Fabrick J.A."/>
            <person name="Brent C.S."/>
            <person name="Hull J.J."/>
        </authorList>
    </citation>
    <scope>NUCLEOTIDE SEQUENCE</scope>
</reference>
<dbReference type="CDD" id="cd01650">
    <property type="entry name" value="RT_nLTR_like"/>
    <property type="match status" value="1"/>
</dbReference>
<accession>A0A146LKU8</accession>
<dbReference type="Pfam" id="PF03372">
    <property type="entry name" value="Exo_endo_phos"/>
    <property type="match status" value="1"/>
</dbReference>